<keyword evidence="1" id="KW-0472">Membrane</keyword>
<evidence type="ECO:0000313" key="3">
    <source>
        <dbReference type="EMBL" id="PJO66717.1"/>
    </source>
</evidence>
<dbReference type="EMBL" id="PHRB01000006">
    <property type="protein sequence ID" value="PJO66717.1"/>
    <property type="molecule type" value="Genomic_DNA"/>
</dbReference>
<gene>
    <name evidence="3" type="ORF">CWD88_08810</name>
    <name evidence="2" type="ORF">Y036_4464</name>
</gene>
<feature type="transmembrane region" description="Helical" evidence="1">
    <location>
        <begin position="39"/>
        <end position="60"/>
    </location>
</feature>
<dbReference type="EMBL" id="JQIM01000009">
    <property type="protein sequence ID" value="KGX10945.1"/>
    <property type="molecule type" value="Genomic_DNA"/>
</dbReference>
<reference evidence="2 4" key="1">
    <citation type="submission" date="2014-08" db="EMBL/GenBank/DDBJ databases">
        <authorList>
            <person name="Bunnell A."/>
            <person name="Chain P.S."/>
            <person name="Chertkov O."/>
            <person name="Currie B.J."/>
            <person name="Daligault H.E."/>
            <person name="Davenport K.W."/>
            <person name="Davis C."/>
            <person name="Gleasner C.D."/>
            <person name="Johnson S.L."/>
            <person name="Kaestli M."/>
            <person name="Koren S."/>
            <person name="Kunde Y.A."/>
            <person name="Mayo M."/>
            <person name="McMurry K.K."/>
            <person name="Price E.P."/>
            <person name="Reitenga K.G."/>
            <person name="Robison R."/>
            <person name="Rosovitz M.J."/>
            <person name="Sarovich D.S."/>
            <person name="Teshima H."/>
        </authorList>
    </citation>
    <scope>NUCLEOTIDE SEQUENCE [LARGE SCALE GENOMIC DNA]</scope>
    <source>
        <strain evidence="2 4">MSHR44</strain>
    </source>
</reference>
<sequence>MAGGWPARAAVATGGAALGAAELAVTLARHYPADGLNRLYAAVLVALAAGVAVLLWALVARDGRQAAWRACAWLAVLTPCVWLCAGRC</sequence>
<dbReference type="Proteomes" id="UP000231878">
    <property type="component" value="Unassembled WGS sequence"/>
</dbReference>
<dbReference type="KEGG" id="but:X994_4026"/>
<feature type="transmembrane region" description="Helical" evidence="1">
    <location>
        <begin position="6"/>
        <end position="27"/>
    </location>
</feature>
<evidence type="ECO:0000313" key="5">
    <source>
        <dbReference type="Proteomes" id="UP000231878"/>
    </source>
</evidence>
<evidence type="ECO:0000313" key="2">
    <source>
        <dbReference type="EMBL" id="KGX10945.1"/>
    </source>
</evidence>
<dbReference type="GeneID" id="93062715"/>
<dbReference type="AlphaFoldDB" id="A0A069BBK1"/>
<keyword evidence="1" id="KW-1133">Transmembrane helix</keyword>
<proteinExistence type="predicted"/>
<evidence type="ECO:0000256" key="1">
    <source>
        <dbReference type="SAM" id="Phobius"/>
    </source>
</evidence>
<organism evidence="2 4">
    <name type="scientific">Burkholderia pseudomallei</name>
    <name type="common">Pseudomonas pseudomallei</name>
    <dbReference type="NCBI Taxonomy" id="28450"/>
    <lineage>
        <taxon>Bacteria</taxon>
        <taxon>Pseudomonadati</taxon>
        <taxon>Pseudomonadota</taxon>
        <taxon>Betaproteobacteria</taxon>
        <taxon>Burkholderiales</taxon>
        <taxon>Burkholderiaceae</taxon>
        <taxon>Burkholderia</taxon>
        <taxon>pseudomallei group</taxon>
    </lineage>
</organism>
<dbReference type="Proteomes" id="UP000030475">
    <property type="component" value="Unassembled WGS sequence"/>
</dbReference>
<protein>
    <submittedName>
        <fullName evidence="2">Membrane protein</fullName>
    </submittedName>
</protein>
<keyword evidence="1" id="KW-0812">Transmembrane</keyword>
<comment type="caution">
    <text evidence="2">The sequence shown here is derived from an EMBL/GenBank/DDBJ whole genome shotgun (WGS) entry which is preliminary data.</text>
</comment>
<dbReference type="RefSeq" id="WP_004530088.1">
    <property type="nucleotide sequence ID" value="NZ_AP028072.1"/>
</dbReference>
<name>A0A069BBK1_BURPE</name>
<feature type="transmembrane region" description="Helical" evidence="1">
    <location>
        <begin position="66"/>
        <end position="85"/>
    </location>
</feature>
<reference evidence="3 5" key="2">
    <citation type="submission" date="2017-11" db="EMBL/GenBank/DDBJ databases">
        <title>Molecular characterization of Burkholderia pseudomallei and closely related isolates from Vietnam.</title>
        <authorList>
            <person name="Ustinov D.V."/>
            <person name="Antonov A.S."/>
            <person name="Avdusheva E.F."/>
            <person name="Shpak I.M."/>
            <person name="Zakharova I.B."/>
            <person name="Thi L.A."/>
            <person name="Teteryatnikova N."/>
            <person name="Lopasteyskaya Y.A."/>
            <person name="Kuzyutina J.A."/>
            <person name="Ngo T.N."/>
            <person name="Victorov D.V."/>
        </authorList>
    </citation>
    <scope>NUCLEOTIDE SEQUENCE [LARGE SCALE GENOMIC DNA]</scope>
    <source>
        <strain evidence="3 5">V1512</strain>
    </source>
</reference>
<accession>A0A069BBK1</accession>
<evidence type="ECO:0000313" key="4">
    <source>
        <dbReference type="Proteomes" id="UP000030475"/>
    </source>
</evidence>